<dbReference type="AlphaFoldDB" id="A0A650CQK4"/>
<keyword evidence="3" id="KW-1133">Transmembrane helix</keyword>
<keyword evidence="1" id="KW-0328">Glycosyltransferase</keyword>
<dbReference type="GeneID" id="42799098"/>
<evidence type="ECO:0000313" key="5">
    <source>
        <dbReference type="Proteomes" id="UP000423396"/>
    </source>
</evidence>
<feature type="transmembrane region" description="Helical" evidence="3">
    <location>
        <begin position="349"/>
        <end position="372"/>
    </location>
</feature>
<keyword evidence="3" id="KW-0812">Transmembrane</keyword>
<keyword evidence="2 4" id="KW-0808">Transferase</keyword>
<dbReference type="Proteomes" id="UP000423396">
    <property type="component" value="Chromosome"/>
</dbReference>
<evidence type="ECO:0000256" key="1">
    <source>
        <dbReference type="ARBA" id="ARBA00022676"/>
    </source>
</evidence>
<feature type="transmembrane region" description="Helical" evidence="3">
    <location>
        <begin position="289"/>
        <end position="307"/>
    </location>
</feature>
<keyword evidence="5" id="KW-1185">Reference proteome</keyword>
<reference evidence="4 5" key="1">
    <citation type="submission" date="2019-10" db="EMBL/GenBank/DDBJ databases">
        <title>Genome Sequences from Six Type Strain Members of the Archaeal Family Sulfolobaceae: Acidianus ambivalens, Acidianus infernus, Metallosphaera prunae, Stygiolobus azoricus, Sulfolobus metallicus, and Sulfurisphaera ohwakuensis.</title>
        <authorList>
            <person name="Counts J.A."/>
            <person name="Kelly R.M."/>
        </authorList>
    </citation>
    <scope>NUCLEOTIDE SEQUENCE [LARGE SCALE GENOMIC DNA]</scope>
    <source>
        <strain evidence="4 5">FC6</strain>
    </source>
</reference>
<dbReference type="Gene3D" id="3.90.550.10">
    <property type="entry name" value="Spore Coat Polysaccharide Biosynthesis Protein SpsA, Chain A"/>
    <property type="match status" value="1"/>
</dbReference>
<gene>
    <name evidence="4" type="ORF">D1868_08470</name>
</gene>
<dbReference type="Pfam" id="PF13641">
    <property type="entry name" value="Glyco_tranf_2_3"/>
    <property type="match status" value="1"/>
</dbReference>
<accession>A0A650CQK4</accession>
<dbReference type="GO" id="GO:0016757">
    <property type="term" value="F:glycosyltransferase activity"/>
    <property type="evidence" value="ECO:0007669"/>
    <property type="project" value="UniProtKB-KW"/>
</dbReference>
<evidence type="ECO:0000256" key="2">
    <source>
        <dbReference type="ARBA" id="ARBA00022679"/>
    </source>
</evidence>
<dbReference type="InterPro" id="IPR029044">
    <property type="entry name" value="Nucleotide-diphossugar_trans"/>
</dbReference>
<dbReference type="CDD" id="cd06423">
    <property type="entry name" value="CESA_like"/>
    <property type="match status" value="1"/>
</dbReference>
<organism evidence="4 5">
    <name type="scientific">Stygiolobus azoricus</name>
    <dbReference type="NCBI Taxonomy" id="41675"/>
    <lineage>
        <taxon>Archaea</taxon>
        <taxon>Thermoproteota</taxon>
        <taxon>Thermoprotei</taxon>
        <taxon>Sulfolobales</taxon>
        <taxon>Sulfolobaceae</taxon>
        <taxon>Stygiolobus</taxon>
    </lineage>
</organism>
<dbReference type="SUPFAM" id="SSF53448">
    <property type="entry name" value="Nucleotide-diphospho-sugar transferases"/>
    <property type="match status" value="1"/>
</dbReference>
<evidence type="ECO:0000256" key="3">
    <source>
        <dbReference type="SAM" id="Phobius"/>
    </source>
</evidence>
<dbReference type="RefSeq" id="WP_156007389.1">
    <property type="nucleotide sequence ID" value="NZ_CP045483.1"/>
</dbReference>
<protein>
    <submittedName>
        <fullName evidence="4">Glycosyltransferase</fullName>
    </submittedName>
</protein>
<feature type="transmembrane region" description="Helical" evidence="3">
    <location>
        <begin position="6"/>
        <end position="28"/>
    </location>
</feature>
<evidence type="ECO:0000313" key="4">
    <source>
        <dbReference type="EMBL" id="QGR20015.1"/>
    </source>
</evidence>
<dbReference type="KEGG" id="sazo:D1868_08470"/>
<dbReference type="PANTHER" id="PTHR43630:SF1">
    <property type="entry name" value="POLY-BETA-1,6-N-ACETYL-D-GLUCOSAMINE SYNTHASE"/>
    <property type="match status" value="1"/>
</dbReference>
<feature type="transmembrane region" description="Helical" evidence="3">
    <location>
        <begin position="313"/>
        <end position="337"/>
    </location>
</feature>
<dbReference type="PANTHER" id="PTHR43630">
    <property type="entry name" value="POLY-BETA-1,6-N-ACETYL-D-GLUCOSAMINE SYNTHASE"/>
    <property type="match status" value="1"/>
</dbReference>
<dbReference type="EMBL" id="CP045483">
    <property type="protein sequence ID" value="QGR20015.1"/>
    <property type="molecule type" value="Genomic_DNA"/>
</dbReference>
<dbReference type="OrthoDB" id="46222at2157"/>
<sequence length="394" mass="45089">MLDDIIAIFSILVSGWSVYNSLLAMYGFTWSPTKLTNYSGKTFSIIIPAKNEEKVLPRLLDRLINQEYDKSKYEIIVVEDGSTDKTYEVCKQYEETYTRDFIKCLKLDQPKVPNGKSRALNYALKIANNEIIGIFDADTVPKLDVLNQASSWFDNNEVVAVQGKLIPINVTENIVTRFASIEELFHEYSIAGRARLGLFVPLEGTCTFIRKETLEKIGGWNEFTLTEDLDLSISLISQGFQIKYDPMIIAWREVPSSLRWLVKQRLRWYRGHFEVTIRLPQGKKLDPRIIDGFLLIGTPLFMVLNLVNYSLVLIYSTSLFVIAASFVSAASFISFIATVTISRKHLIEFYYSILSLIYMNFVVLLNLTALFMEIVRAPKVWIKTERSGKITSEV</sequence>
<keyword evidence="3" id="KW-0472">Membrane</keyword>
<proteinExistence type="predicted"/>
<name>A0A650CQK4_9CREN</name>